<dbReference type="InterPro" id="IPR013785">
    <property type="entry name" value="Aldolase_TIM"/>
</dbReference>
<dbReference type="InterPro" id="IPR044152">
    <property type="entry name" value="YqjM-like"/>
</dbReference>
<reference evidence="7 8" key="1">
    <citation type="submission" date="2016-10" db="EMBL/GenBank/DDBJ databases">
        <authorList>
            <person name="de Groot N.N."/>
        </authorList>
    </citation>
    <scope>NUCLEOTIDE SEQUENCE [LARGE SCALE GENOMIC DNA]</scope>
    <source>
        <strain evidence="7 8">ATCC 29281</strain>
    </source>
</reference>
<dbReference type="FunFam" id="3.20.20.70:FF:000262">
    <property type="entry name" value="NADH:flavin oxidoreductase"/>
    <property type="match status" value="1"/>
</dbReference>
<dbReference type="EMBL" id="FNQS01000003">
    <property type="protein sequence ID" value="SEA22962.1"/>
    <property type="molecule type" value="Genomic_DNA"/>
</dbReference>
<dbReference type="GO" id="GO:0010181">
    <property type="term" value="F:FMN binding"/>
    <property type="evidence" value="ECO:0007669"/>
    <property type="project" value="InterPro"/>
</dbReference>
<dbReference type="eggNOG" id="COG1902">
    <property type="taxonomic scope" value="Bacteria"/>
</dbReference>
<dbReference type="InterPro" id="IPR001155">
    <property type="entry name" value="OxRdtase_FMN_N"/>
</dbReference>
<evidence type="ECO:0000256" key="1">
    <source>
        <dbReference type="ARBA" id="ARBA00001917"/>
    </source>
</evidence>
<dbReference type="RefSeq" id="WP_026741504.1">
    <property type="nucleotide sequence ID" value="NZ_FNQS01000003.1"/>
</dbReference>
<evidence type="ECO:0000313" key="8">
    <source>
        <dbReference type="Proteomes" id="UP000187280"/>
    </source>
</evidence>
<feature type="domain" description="NADH:flavin oxidoreductase/NADH oxidase N-terminal" evidence="6">
    <location>
        <begin position="9"/>
        <end position="358"/>
    </location>
</feature>
<dbReference type="STRING" id="71657.SAMN02982996_01182"/>
<evidence type="ECO:0000259" key="6">
    <source>
        <dbReference type="Pfam" id="PF00724"/>
    </source>
</evidence>
<keyword evidence="4" id="KW-0521">NADP</keyword>
<dbReference type="PANTHER" id="PTHR43303:SF4">
    <property type="entry name" value="NADPH DEHYDROGENASE C23G7.10C-RELATED"/>
    <property type="match status" value="1"/>
</dbReference>
<dbReference type="Gene3D" id="3.20.20.70">
    <property type="entry name" value="Aldolase class I"/>
    <property type="match status" value="1"/>
</dbReference>
<evidence type="ECO:0000256" key="2">
    <source>
        <dbReference type="ARBA" id="ARBA00022630"/>
    </source>
</evidence>
<keyword evidence="3" id="KW-0288">FMN</keyword>
<organism evidence="7 8">
    <name type="scientific">Lonsdalea quercina</name>
    <dbReference type="NCBI Taxonomy" id="71657"/>
    <lineage>
        <taxon>Bacteria</taxon>
        <taxon>Pseudomonadati</taxon>
        <taxon>Pseudomonadota</taxon>
        <taxon>Gammaproteobacteria</taxon>
        <taxon>Enterobacterales</taxon>
        <taxon>Pectobacteriaceae</taxon>
        <taxon>Lonsdalea</taxon>
    </lineage>
</organism>
<protein>
    <submittedName>
        <fullName evidence="7">2,4-dienoyl-CoA reductase</fullName>
    </submittedName>
</protein>
<name>A0A1H3ZI21_9GAMM</name>
<dbReference type="GeneID" id="97764085"/>
<dbReference type="AlphaFoldDB" id="A0A1H3ZI21"/>
<keyword evidence="5" id="KW-0560">Oxidoreductase</keyword>
<comment type="cofactor">
    <cofactor evidence="1">
        <name>FMN</name>
        <dbReference type="ChEBI" id="CHEBI:58210"/>
    </cofactor>
</comment>
<dbReference type="GO" id="GO:0050661">
    <property type="term" value="F:NADP binding"/>
    <property type="evidence" value="ECO:0007669"/>
    <property type="project" value="InterPro"/>
</dbReference>
<dbReference type="Pfam" id="PF00724">
    <property type="entry name" value="Oxidored_FMN"/>
    <property type="match status" value="1"/>
</dbReference>
<evidence type="ECO:0000256" key="5">
    <source>
        <dbReference type="ARBA" id="ARBA00023002"/>
    </source>
</evidence>
<proteinExistence type="predicted"/>
<evidence type="ECO:0000256" key="4">
    <source>
        <dbReference type="ARBA" id="ARBA00022857"/>
    </source>
</evidence>
<keyword evidence="8" id="KW-1185">Reference proteome</keyword>
<accession>A0A1H3ZI21</accession>
<keyword evidence="2" id="KW-0285">Flavoprotein</keyword>
<dbReference type="CDD" id="cd04747">
    <property type="entry name" value="OYE_like_5_FMN"/>
    <property type="match status" value="1"/>
</dbReference>
<dbReference type="GO" id="GO:0003959">
    <property type="term" value="F:NADPH dehydrogenase activity"/>
    <property type="evidence" value="ECO:0007669"/>
    <property type="project" value="InterPro"/>
</dbReference>
<sequence length="373" mass="40691">MASSKVDVLFQPFHLKNLALKNRIVMAPMTRSFAVNGVPDEKIAAYYQRRAKGDVGLILSEGTVINRPASRNDPQIPFFHGEKALAGWKRVIDDVHAVGGKMGPQLWHTGSTVSLLTDWTPDAEVESPSALVAPDQPRGVAMSEEDIADTITAFGQAAADAKRLGFDVAEIHGAHGYLIDQFFWAGTNLRTDSYGGATLKQRSRFAAEIVQAMRKAVGPDFPLILRVSQWKQQDYAARLAPTPEEMADWLVPLVDAGVDILHCSQRRFWQPEFPEIDGEKGLNFAGWAKKLTGAATISVGSVGLSSDFMGAFAGESAKPDNLDNLIARMERDEFDLIAVGRALLSDPNWAAKIRTGQQDALEDFTADALKTLV</sequence>
<gene>
    <name evidence="7" type="ORF">SAMN02982996_01182</name>
</gene>
<dbReference type="PANTHER" id="PTHR43303">
    <property type="entry name" value="NADPH DEHYDROGENASE C23G7.10C-RELATED"/>
    <property type="match status" value="1"/>
</dbReference>
<evidence type="ECO:0000256" key="3">
    <source>
        <dbReference type="ARBA" id="ARBA00022643"/>
    </source>
</evidence>
<evidence type="ECO:0000313" key="7">
    <source>
        <dbReference type="EMBL" id="SEA22962.1"/>
    </source>
</evidence>
<dbReference type="SUPFAM" id="SSF51395">
    <property type="entry name" value="FMN-linked oxidoreductases"/>
    <property type="match status" value="1"/>
</dbReference>
<dbReference type="Proteomes" id="UP000187280">
    <property type="component" value="Unassembled WGS sequence"/>
</dbReference>